<dbReference type="KEGG" id="loa:LOAG_15349"/>
<dbReference type="InParanoid" id="A0A1S0TGV0"/>
<dbReference type="AlphaFoldDB" id="A0A1S0TGV0"/>
<dbReference type="RefSeq" id="XP_003150888.1">
    <property type="nucleotide sequence ID" value="XM_003150840.1"/>
</dbReference>
<dbReference type="EMBL" id="JH713902">
    <property type="protein sequence ID" value="EFO13181.1"/>
    <property type="molecule type" value="Genomic_DNA"/>
</dbReference>
<dbReference type="CTD" id="9952839"/>
<organism evidence="1">
    <name type="scientific">Loa loa</name>
    <name type="common">Eye worm</name>
    <name type="synonym">Filaria loa</name>
    <dbReference type="NCBI Taxonomy" id="7209"/>
    <lineage>
        <taxon>Eukaryota</taxon>
        <taxon>Metazoa</taxon>
        <taxon>Ecdysozoa</taxon>
        <taxon>Nematoda</taxon>
        <taxon>Chromadorea</taxon>
        <taxon>Rhabditida</taxon>
        <taxon>Spirurina</taxon>
        <taxon>Spiruromorpha</taxon>
        <taxon>Filarioidea</taxon>
        <taxon>Onchocercidae</taxon>
        <taxon>Loa</taxon>
    </lineage>
</organism>
<sequence length="61" mass="6855">VCWNSTPLLTTTITIPNNFNPFLTNSNSYFGYINPSSLITNPWFTGRPKFVSTGNGRCSFF</sequence>
<name>A0A1S0TGV0_LOALO</name>
<protein>
    <submittedName>
        <fullName evidence="1">Uncharacterized protein</fullName>
    </submittedName>
</protein>
<gene>
    <name evidence="1" type="ORF">LOAG_15349</name>
</gene>
<feature type="non-terminal residue" evidence="1">
    <location>
        <position position="1"/>
    </location>
</feature>
<reference evidence="1" key="1">
    <citation type="submission" date="2012-04" db="EMBL/GenBank/DDBJ databases">
        <title>The Genome Sequence of Loa loa.</title>
        <authorList>
            <consortium name="The Broad Institute Genome Sequencing Platform"/>
            <consortium name="Broad Institute Genome Sequencing Center for Infectious Disease"/>
            <person name="Nutman T.B."/>
            <person name="Fink D.L."/>
            <person name="Russ C."/>
            <person name="Young S."/>
            <person name="Zeng Q."/>
            <person name="Gargeya S."/>
            <person name="Alvarado L."/>
            <person name="Berlin A."/>
            <person name="Chapman S.B."/>
            <person name="Chen Z."/>
            <person name="Freedman E."/>
            <person name="Gellesch M."/>
            <person name="Goldberg J."/>
            <person name="Griggs A."/>
            <person name="Gujja S."/>
            <person name="Heilman E.R."/>
            <person name="Heiman D."/>
            <person name="Howarth C."/>
            <person name="Mehta T."/>
            <person name="Neiman D."/>
            <person name="Pearson M."/>
            <person name="Roberts A."/>
            <person name="Saif S."/>
            <person name="Shea T."/>
            <person name="Shenoy N."/>
            <person name="Sisk P."/>
            <person name="Stolte C."/>
            <person name="Sykes S."/>
            <person name="White J."/>
            <person name="Yandava C."/>
            <person name="Haas B."/>
            <person name="Henn M.R."/>
            <person name="Nusbaum C."/>
            <person name="Birren B."/>
        </authorList>
    </citation>
    <scope>NUCLEOTIDE SEQUENCE [LARGE SCALE GENOMIC DNA]</scope>
</reference>
<accession>A0A1S0TGV0</accession>
<evidence type="ECO:0000313" key="1">
    <source>
        <dbReference type="EMBL" id="EFO13181.1"/>
    </source>
</evidence>
<proteinExistence type="predicted"/>
<dbReference type="GeneID" id="9952839"/>